<dbReference type="PIRSF" id="PIRSF005096">
    <property type="entry name" value="GALM"/>
    <property type="match status" value="1"/>
</dbReference>
<dbReference type="InterPro" id="IPR014718">
    <property type="entry name" value="GH-type_carb-bd"/>
</dbReference>
<dbReference type="CDD" id="cd09019">
    <property type="entry name" value="galactose_mutarotase_like"/>
    <property type="match status" value="1"/>
</dbReference>
<dbReference type="PANTHER" id="PTHR10091:SF0">
    <property type="entry name" value="GALACTOSE MUTAROTASE"/>
    <property type="match status" value="1"/>
</dbReference>
<evidence type="ECO:0000256" key="2">
    <source>
        <dbReference type="ARBA" id="ARBA00006206"/>
    </source>
</evidence>
<dbReference type="InterPro" id="IPR015443">
    <property type="entry name" value="Aldose_1-epimerase"/>
</dbReference>
<keyword evidence="3 5" id="KW-0413">Isomerase</keyword>
<dbReference type="InterPro" id="IPR011013">
    <property type="entry name" value="Gal_mutarotase_sf_dom"/>
</dbReference>
<name>A0ABY4PDH0_9LACO</name>
<accession>A0ABY4PDH0</accession>
<dbReference type="Gene3D" id="2.70.98.10">
    <property type="match status" value="1"/>
</dbReference>
<comment type="similarity">
    <text evidence="2 5">Belongs to the aldose epimerase family.</text>
</comment>
<dbReference type="EMBL" id="CP093365">
    <property type="protein sequence ID" value="UQS83665.1"/>
    <property type="molecule type" value="Genomic_DNA"/>
</dbReference>
<sequence>MTNAQIKAQTTFFDEYQGQTINKFSLTNQNNVTLSILNLGATLYEIILPDGSNLILNYAKATDYFANPFYVGMTIGRTAGRIAHGKFTIAGHQFQVPTNEKTTTLHGGPNGFNTQIFDGCINTNVEGNPEILLKHTQKSVLDGFPGNLDLQIHYTLTTDNYINIQFQAISDATTLFNPTVHTYFNLGNMSTIKKQQLQVNSTQYLELDDNKIPTGQLLDVADTPFDFRQLRPIYDSLQKLQSTPEQGLDDLFQIQPKKQPIATLSDPDTKHGVRIFSQRNGLVVFTANSFTKNNMTFKRTDGVGWPYLGIALEPQTLLNFDKDNIFEDIILPANTPTTKQISYQLLF</sequence>
<reference evidence="6 7" key="1">
    <citation type="journal article" date="2022" name="Int. J. Syst. Evol. Microbiol.">
        <title>Apilactobacillus apisilvae sp. nov., Nicolia spurrieriana gen. nov. sp. nov., Bombilactobacillus folatiphilus sp. nov. and Bombilactobacillus thymidiniphilus sp. nov., four new lactic acid bacterial isolates from stingless bees Tetragonula carbonaria and Austroplebeia australis.</title>
        <authorList>
            <person name="Oliphant S.A."/>
            <person name="Watson-Haigh N.S."/>
            <person name="Sumby K.M."/>
            <person name="Gardner J."/>
            <person name="Groom S."/>
            <person name="Jiranek V."/>
        </authorList>
    </citation>
    <scope>NUCLEOTIDE SEQUENCE [LARGE SCALE GENOMIC DNA]</scope>
    <source>
        <strain evidence="6 7">SG4_A1</strain>
    </source>
</reference>
<dbReference type="Pfam" id="PF01263">
    <property type="entry name" value="Aldose_epim"/>
    <property type="match status" value="1"/>
</dbReference>
<comment type="catalytic activity">
    <reaction evidence="5">
        <text>alpha-maltose = beta-maltose</text>
        <dbReference type="Rhea" id="RHEA:21228"/>
        <dbReference type="ChEBI" id="CHEBI:18147"/>
        <dbReference type="ChEBI" id="CHEBI:18167"/>
        <dbReference type="EC" id="5.1.3.21"/>
    </reaction>
</comment>
<evidence type="ECO:0000313" key="6">
    <source>
        <dbReference type="EMBL" id="UQS83665.1"/>
    </source>
</evidence>
<evidence type="ECO:0000256" key="5">
    <source>
        <dbReference type="PIRNR" id="PIRNR005096"/>
    </source>
</evidence>
<dbReference type="InterPro" id="IPR008183">
    <property type="entry name" value="Aldose_1/G6P_1-epimerase"/>
</dbReference>
<comment type="pathway">
    <text evidence="1 5">Carbohydrate metabolism; hexose metabolism.</text>
</comment>
<gene>
    <name evidence="6" type="ORF">MOO47_00235</name>
</gene>
<evidence type="ECO:0000256" key="4">
    <source>
        <dbReference type="ARBA" id="ARBA00023277"/>
    </source>
</evidence>
<dbReference type="InterPro" id="IPR047215">
    <property type="entry name" value="Galactose_mutarotase-like"/>
</dbReference>
<dbReference type="PANTHER" id="PTHR10091">
    <property type="entry name" value="ALDOSE-1-EPIMERASE"/>
    <property type="match status" value="1"/>
</dbReference>
<dbReference type="SUPFAM" id="SSF74650">
    <property type="entry name" value="Galactose mutarotase-like"/>
    <property type="match status" value="1"/>
</dbReference>
<evidence type="ECO:0000313" key="7">
    <source>
        <dbReference type="Proteomes" id="UP000831947"/>
    </source>
</evidence>
<organism evidence="6 7">
    <name type="scientific">Bombilactobacillus thymidiniphilus</name>
    <dbReference type="NCBI Taxonomy" id="2923363"/>
    <lineage>
        <taxon>Bacteria</taxon>
        <taxon>Bacillati</taxon>
        <taxon>Bacillota</taxon>
        <taxon>Bacilli</taxon>
        <taxon>Lactobacillales</taxon>
        <taxon>Lactobacillaceae</taxon>
        <taxon>Bombilactobacillus</taxon>
    </lineage>
</organism>
<dbReference type="Proteomes" id="UP000831947">
    <property type="component" value="Chromosome"/>
</dbReference>
<evidence type="ECO:0000256" key="3">
    <source>
        <dbReference type="ARBA" id="ARBA00023235"/>
    </source>
</evidence>
<keyword evidence="4 5" id="KW-0119">Carbohydrate metabolism</keyword>
<evidence type="ECO:0000256" key="1">
    <source>
        <dbReference type="ARBA" id="ARBA00005028"/>
    </source>
</evidence>
<dbReference type="EC" id="5.1.3.21" evidence="5"/>
<dbReference type="RefSeq" id="WP_249512850.1">
    <property type="nucleotide sequence ID" value="NZ_CP093365.1"/>
</dbReference>
<comment type="function">
    <text evidence="5">Catalyzes the interconversion of alpha and beta anomers of maltose.</text>
</comment>
<protein>
    <recommendedName>
        <fullName evidence="5">Maltose epimerase</fullName>
        <ecNumber evidence="5">5.1.3.21</ecNumber>
    </recommendedName>
</protein>
<proteinExistence type="inferred from homology"/>
<keyword evidence="7" id="KW-1185">Reference proteome</keyword>